<feature type="region of interest" description="Disordered" evidence="1">
    <location>
        <begin position="432"/>
        <end position="459"/>
    </location>
</feature>
<dbReference type="STRING" id="500610.SAMN02799615_00735"/>
<dbReference type="Gene3D" id="2.160.20.10">
    <property type="entry name" value="Single-stranded right-handed beta-helix, Pectin lyase-like"/>
    <property type="match status" value="1"/>
</dbReference>
<dbReference type="SUPFAM" id="SSF51126">
    <property type="entry name" value="Pectin lyase-like"/>
    <property type="match status" value="1"/>
</dbReference>
<reference evidence="4" key="1">
    <citation type="submission" date="2016-10" db="EMBL/GenBank/DDBJ databases">
        <authorList>
            <person name="Varghese N."/>
            <person name="Submissions S."/>
        </authorList>
    </citation>
    <scope>NUCLEOTIDE SEQUENCE [LARGE SCALE GENOMIC DNA]</scope>
    <source>
        <strain evidence="4">UNC178MFTsu3.1</strain>
    </source>
</reference>
<keyword evidence="4" id="KW-1185">Reference proteome</keyword>
<dbReference type="InterPro" id="IPR012334">
    <property type="entry name" value="Pectin_lyas_fold"/>
</dbReference>
<feature type="compositionally biased region" description="Basic and acidic residues" evidence="1">
    <location>
        <begin position="448"/>
        <end position="459"/>
    </location>
</feature>
<evidence type="ECO:0000313" key="4">
    <source>
        <dbReference type="Proteomes" id="UP000199477"/>
    </source>
</evidence>
<dbReference type="Proteomes" id="UP000199477">
    <property type="component" value="Unassembled WGS sequence"/>
</dbReference>
<evidence type="ECO:0000256" key="1">
    <source>
        <dbReference type="SAM" id="MobiDB-lite"/>
    </source>
</evidence>
<evidence type="ECO:0000313" key="3">
    <source>
        <dbReference type="EMBL" id="SFE31713.1"/>
    </source>
</evidence>
<dbReference type="EMBL" id="FONH01000002">
    <property type="protein sequence ID" value="SFE31713.1"/>
    <property type="molecule type" value="Genomic_DNA"/>
</dbReference>
<gene>
    <name evidence="3" type="ORF">SAMN02799615_00735</name>
</gene>
<organism evidence="3 4">
    <name type="scientific">Dyella marensis</name>
    <dbReference type="NCBI Taxonomy" id="500610"/>
    <lineage>
        <taxon>Bacteria</taxon>
        <taxon>Pseudomonadati</taxon>
        <taxon>Pseudomonadota</taxon>
        <taxon>Gammaproteobacteria</taxon>
        <taxon>Lysobacterales</taxon>
        <taxon>Rhodanobacteraceae</taxon>
        <taxon>Dyella</taxon>
    </lineage>
</organism>
<protein>
    <recommendedName>
        <fullName evidence="5">Right handed beta helix region</fullName>
    </recommendedName>
</protein>
<dbReference type="AlphaFoldDB" id="A0A1I1ZMB0"/>
<keyword evidence="2" id="KW-0732">Signal</keyword>
<feature type="signal peptide" evidence="2">
    <location>
        <begin position="1"/>
        <end position="27"/>
    </location>
</feature>
<dbReference type="RefSeq" id="WP_026636651.1">
    <property type="nucleotide sequence ID" value="NZ_FONH01000002.1"/>
</dbReference>
<feature type="chain" id="PRO_5011589197" description="Right handed beta helix region" evidence="2">
    <location>
        <begin position="28"/>
        <end position="459"/>
    </location>
</feature>
<evidence type="ECO:0008006" key="5">
    <source>
        <dbReference type="Google" id="ProtNLM"/>
    </source>
</evidence>
<sequence length="459" mass="49179">MIKERRTSTVLAAMCGMACLGANIAMADGTPVAAPSSSSILYIRAGAGGTTCADWANACPTLPRDFRRGVTYYIAAGQYLPVDDDFAFRLDAPAQSGMAIVIKKATAADHGTNDGWQAAYAAGAATFSRMLEINSSNWVIDGQAGGSALYRWQGDFGFRFVSTAEGDAMIRIGWDSLHGVPVSGISNIAIRHAEIVGMGQSSHSGGGTSNDGLAVYGATDVTLSSFRMHGIGRCPFFLSGQNIVIEHGWVESFYTGDTHAELASIWGFADTFGDVTFRDNLFTDIQSTGGIMWSTKENPSARLRIYGNTFYRPAGSTWPAANGLIGGWTAEAFSNVTVYNNNFVNVDQASLSNAPQIHANNHAYDNLFYDSQAPDFSSYDSHDDNLFIRAGDAQAEPSGVAIADGTDPFVDAAHFDFRLKAPTWAGLKMPPAYDGKDPFGQQRGGDGNWDRGAFEYRQP</sequence>
<evidence type="ECO:0000256" key="2">
    <source>
        <dbReference type="SAM" id="SignalP"/>
    </source>
</evidence>
<proteinExistence type="predicted"/>
<name>A0A1I1ZMB0_9GAMM</name>
<accession>A0A1I1ZMB0</accession>
<dbReference type="InterPro" id="IPR011050">
    <property type="entry name" value="Pectin_lyase_fold/virulence"/>
</dbReference>